<keyword evidence="2" id="KW-1185">Reference proteome</keyword>
<sequence>SLVYASTTLVCSSQLEGRAHCIAVSMATGEQRVSKVRAGAPGAQLMGEWSPDLVGCRLAGL</sequence>
<evidence type="ECO:0000313" key="2">
    <source>
        <dbReference type="Proteomes" id="UP000805704"/>
    </source>
</evidence>
<evidence type="ECO:0000313" key="1">
    <source>
        <dbReference type="EMBL" id="KAG8007464.1"/>
    </source>
</evidence>
<comment type="caution">
    <text evidence="1">The sequence shown here is derived from an EMBL/GenBank/DDBJ whole genome shotgun (WGS) entry which is preliminary data.</text>
</comment>
<dbReference type="EMBL" id="CM024790">
    <property type="protein sequence ID" value="KAG8007464.1"/>
    <property type="molecule type" value="Genomic_DNA"/>
</dbReference>
<feature type="non-terminal residue" evidence="1">
    <location>
        <position position="1"/>
    </location>
</feature>
<protein>
    <submittedName>
        <fullName evidence="1">Uncharacterized protein</fullName>
    </submittedName>
</protein>
<gene>
    <name evidence="1" type="ORF">GBF38_013006</name>
</gene>
<dbReference type="Proteomes" id="UP000805704">
    <property type="component" value="Chromosome 2"/>
</dbReference>
<organism evidence="1 2">
    <name type="scientific">Nibea albiflora</name>
    <name type="common">Yellow drum</name>
    <name type="synonym">Corvina albiflora</name>
    <dbReference type="NCBI Taxonomy" id="240163"/>
    <lineage>
        <taxon>Eukaryota</taxon>
        <taxon>Metazoa</taxon>
        <taxon>Chordata</taxon>
        <taxon>Craniata</taxon>
        <taxon>Vertebrata</taxon>
        <taxon>Euteleostomi</taxon>
        <taxon>Actinopterygii</taxon>
        <taxon>Neopterygii</taxon>
        <taxon>Teleostei</taxon>
        <taxon>Neoteleostei</taxon>
        <taxon>Acanthomorphata</taxon>
        <taxon>Eupercaria</taxon>
        <taxon>Sciaenidae</taxon>
        <taxon>Nibea</taxon>
    </lineage>
</organism>
<proteinExistence type="predicted"/>
<reference evidence="1" key="1">
    <citation type="submission" date="2020-04" db="EMBL/GenBank/DDBJ databases">
        <title>A chromosome-scale assembly and high-density genetic map of the yellow drum (Nibea albiflora) genome.</title>
        <authorList>
            <person name="Xu D."/>
            <person name="Zhang W."/>
            <person name="Chen R."/>
            <person name="Tan P."/>
            <person name="Wang L."/>
            <person name="Song H."/>
            <person name="Tian L."/>
            <person name="Zhu Q."/>
            <person name="Wang B."/>
        </authorList>
    </citation>
    <scope>NUCLEOTIDE SEQUENCE</scope>
    <source>
        <strain evidence="1">ZJHYS-2018</strain>
    </source>
</reference>
<accession>A0ACB7EZV3</accession>
<name>A0ACB7EZV3_NIBAL</name>